<dbReference type="Proteomes" id="UP000240681">
    <property type="component" value="Unassembled WGS sequence"/>
</dbReference>
<dbReference type="EMBL" id="NEXK01000043">
    <property type="protein sequence ID" value="PSN96541.1"/>
    <property type="molecule type" value="Genomic_DNA"/>
</dbReference>
<dbReference type="InterPro" id="IPR031009">
    <property type="entry name" value="Tcm_partner"/>
</dbReference>
<evidence type="ECO:0008006" key="3">
    <source>
        <dbReference type="Google" id="ProtNLM"/>
    </source>
</evidence>
<sequence>MPQSKQTDFDWLRNHLTRLCELAGRVGVSSEYLTYGSHTALKIIALQIYSDTFAKIAQGPKSEGAGYDAAIYIDLFAGPGLVRCTDRGDVIAGSPLAVLDNKYKFNEYIFFERNKKRASSLQNNISALKLGLNTRVIMGDCNVEIDQELSRLKQSYRKPLLLVFVDPEGMEIKFETLRKISRTFRGVDYVINFPAGTNRVAGRIKSGMESDMPIFGDYFGEKAPEILDRYSRGESLDEVYRGQLAEVLGKPLGESVEVKDSKLRAVYLLLFATRITSSGSQYVSAFKSISERLRNLSGVDVVKALDLIKKRQATL</sequence>
<comment type="caution">
    <text evidence="1">The sequence shown here is derived from an EMBL/GenBank/DDBJ whole genome shotgun (WGS) entry which is preliminary data.</text>
</comment>
<name>A0A2R6BD20_9ARCH</name>
<reference evidence="1 2" key="1">
    <citation type="submission" date="2017-04" db="EMBL/GenBank/DDBJ databases">
        <title>Novel microbial lineages endemic to geothermal iron-oxide mats fill important gaps in the evolutionary history of Archaea.</title>
        <authorList>
            <person name="Jay Z.J."/>
            <person name="Beam J.P."/>
            <person name="Dlakic M."/>
            <person name="Rusch D.B."/>
            <person name="Kozubal M.A."/>
            <person name="Inskeep W.P."/>
        </authorList>
    </citation>
    <scope>NUCLEOTIDE SEQUENCE [LARGE SCALE GENOMIC DNA]</scope>
    <source>
        <strain evidence="1">ECH_B_SAG-C16</strain>
    </source>
</reference>
<proteinExistence type="predicted"/>
<protein>
    <recommendedName>
        <fullName evidence="3">Three-Cys-motif partner protein TcmP</fullName>
    </recommendedName>
</protein>
<accession>A0A2R6BD20</accession>
<dbReference type="NCBIfam" id="TIGR04474">
    <property type="entry name" value="tcm_partner"/>
    <property type="match status" value="1"/>
</dbReference>
<gene>
    <name evidence="1" type="ORF">B9Q09_02115</name>
</gene>
<organism evidence="1 2">
    <name type="scientific">Candidatus Marsarchaeota G2 archaeon ECH_B_SAG-C16</name>
    <dbReference type="NCBI Taxonomy" id="1978163"/>
    <lineage>
        <taxon>Archaea</taxon>
        <taxon>Candidatus Marsarchaeota</taxon>
        <taxon>Candidatus Marsarchaeota group 2</taxon>
    </lineage>
</organism>
<evidence type="ECO:0000313" key="1">
    <source>
        <dbReference type="EMBL" id="PSN96541.1"/>
    </source>
</evidence>
<evidence type="ECO:0000313" key="2">
    <source>
        <dbReference type="Proteomes" id="UP000240681"/>
    </source>
</evidence>
<dbReference type="AlphaFoldDB" id="A0A2R6BD20"/>